<sequence length="388" mass="43090">MLDWLIVGAGLHGVHLAHVLLQRGGVPRSRLRLLDPHPTPLTRWRHLTANVGMTFLRSPSVHHIGLDADDLYRFARSAAGRWLTEFRDPYHRPSLALFNAHADAIVRKHRFDELLLSGSVCGLQRVRRGWRVITEQGDLVVRRVVLAIGRTALHRPEWARAAADPRIVHIFEPGFERERLLSTERIVVVGGGISAAQTATVLARAGHPEVTLVMRQPIRKAHFDSDPCWNGPKCLTKFWHTRSYVERRRQIQTGRYRGTMPHDVARELLQLVGDQRIALKIAEVTTCTVTPGGTLCVHLNSNETIAADRVLLATGFDQARPGSPWLDRVIVSEGLPCAPCGYPIPDKTLAWAPDLYVSGALAELELGATAPNLRGARLAAERLLCAVN</sequence>
<organism evidence="2">
    <name type="scientific">Caldilinea aerophila</name>
    <dbReference type="NCBI Taxonomy" id="133453"/>
    <lineage>
        <taxon>Bacteria</taxon>
        <taxon>Bacillati</taxon>
        <taxon>Chloroflexota</taxon>
        <taxon>Caldilineae</taxon>
        <taxon>Caldilineales</taxon>
        <taxon>Caldilineaceae</taxon>
        <taxon>Caldilinea</taxon>
    </lineage>
</organism>
<dbReference type="Gene3D" id="3.50.50.60">
    <property type="entry name" value="FAD/NAD(P)-binding domain"/>
    <property type="match status" value="1"/>
</dbReference>
<dbReference type="GO" id="GO:0016491">
    <property type="term" value="F:oxidoreductase activity"/>
    <property type="evidence" value="ECO:0007669"/>
    <property type="project" value="InterPro"/>
</dbReference>
<dbReference type="PANTHER" id="PTHR38663">
    <property type="match status" value="1"/>
</dbReference>
<dbReference type="PANTHER" id="PTHR38663:SF1">
    <property type="entry name" value="L-ORNITHINE N(5)-MONOOXYGENASE"/>
    <property type="match status" value="1"/>
</dbReference>
<dbReference type="AlphaFoldDB" id="A0A7C1FE84"/>
<protein>
    <recommendedName>
        <fullName evidence="1">FAD/NAD(P)-binding domain-containing protein</fullName>
    </recommendedName>
</protein>
<comment type="caution">
    <text evidence="2">The sequence shown here is derived from an EMBL/GenBank/DDBJ whole genome shotgun (WGS) entry which is preliminary data.</text>
</comment>
<reference evidence="2" key="1">
    <citation type="journal article" date="2020" name="mSystems">
        <title>Genome- and Community-Level Interaction Insights into Carbon Utilization and Element Cycling Functions of Hydrothermarchaeota in Hydrothermal Sediment.</title>
        <authorList>
            <person name="Zhou Z."/>
            <person name="Liu Y."/>
            <person name="Xu W."/>
            <person name="Pan J."/>
            <person name="Luo Z.H."/>
            <person name="Li M."/>
        </authorList>
    </citation>
    <scope>NUCLEOTIDE SEQUENCE [LARGE SCALE GENOMIC DNA]</scope>
    <source>
        <strain evidence="2">SpSt-289</strain>
    </source>
</reference>
<dbReference type="PRINTS" id="PR00411">
    <property type="entry name" value="PNDRDTASEI"/>
</dbReference>
<dbReference type="SUPFAM" id="SSF51905">
    <property type="entry name" value="FAD/NAD(P)-binding domain"/>
    <property type="match status" value="1"/>
</dbReference>
<gene>
    <name evidence="2" type="ORF">ENQ20_03085</name>
</gene>
<accession>A0A7C1FE84</accession>
<dbReference type="InterPro" id="IPR023753">
    <property type="entry name" value="FAD/NAD-binding_dom"/>
</dbReference>
<name>A0A7C1FE84_9CHLR</name>
<dbReference type="InterPro" id="IPR036188">
    <property type="entry name" value="FAD/NAD-bd_sf"/>
</dbReference>
<evidence type="ECO:0000259" key="1">
    <source>
        <dbReference type="Pfam" id="PF07992"/>
    </source>
</evidence>
<proteinExistence type="predicted"/>
<evidence type="ECO:0000313" key="2">
    <source>
        <dbReference type="EMBL" id="HDX30459.1"/>
    </source>
</evidence>
<dbReference type="Pfam" id="PF07992">
    <property type="entry name" value="Pyr_redox_2"/>
    <property type="match status" value="1"/>
</dbReference>
<feature type="domain" description="FAD/NAD(P)-binding" evidence="1">
    <location>
        <begin position="139"/>
        <end position="362"/>
    </location>
</feature>
<dbReference type="EMBL" id="DSMG01000038">
    <property type="protein sequence ID" value="HDX30459.1"/>
    <property type="molecule type" value="Genomic_DNA"/>
</dbReference>